<comment type="caution">
    <text evidence="1">The sequence shown here is derived from an EMBL/GenBank/DDBJ whole genome shotgun (WGS) entry which is preliminary data.</text>
</comment>
<protein>
    <submittedName>
        <fullName evidence="1">Uncharacterized protein</fullName>
    </submittedName>
</protein>
<name>A0AAW2NQV8_SESRA</name>
<sequence length="234" mass="27296">MGRQVILHRHCTTPLLRFLANYTHLIISFTELSEVSHPPQLLHFLDHQVKPRHCLHQQRRKCCKWKCLRELQACYGNLAQGWPQGLPLRGLHLFDFFHSSNADESVLTLDKEAPEYFEGFWLLAAAARARTLVVALVLRPRKRRGWDLRAASRSCRASWRWSERITGEHWRCSLMLLASSISALDTSPATRMHGSLKRTRTDVGVLRFQSNHAWRRMILSSIMIRTRVVIRNRN</sequence>
<proteinExistence type="predicted"/>
<organism evidence="1">
    <name type="scientific">Sesamum radiatum</name>
    <name type="common">Black benniseed</name>
    <dbReference type="NCBI Taxonomy" id="300843"/>
    <lineage>
        <taxon>Eukaryota</taxon>
        <taxon>Viridiplantae</taxon>
        <taxon>Streptophyta</taxon>
        <taxon>Embryophyta</taxon>
        <taxon>Tracheophyta</taxon>
        <taxon>Spermatophyta</taxon>
        <taxon>Magnoliopsida</taxon>
        <taxon>eudicotyledons</taxon>
        <taxon>Gunneridae</taxon>
        <taxon>Pentapetalae</taxon>
        <taxon>asterids</taxon>
        <taxon>lamiids</taxon>
        <taxon>Lamiales</taxon>
        <taxon>Pedaliaceae</taxon>
        <taxon>Sesamum</taxon>
    </lineage>
</organism>
<gene>
    <name evidence="1" type="ORF">Sradi_4366800</name>
</gene>
<dbReference type="EMBL" id="JACGWJ010000019">
    <property type="protein sequence ID" value="KAL0345355.1"/>
    <property type="molecule type" value="Genomic_DNA"/>
</dbReference>
<evidence type="ECO:0000313" key="1">
    <source>
        <dbReference type="EMBL" id="KAL0345355.1"/>
    </source>
</evidence>
<reference evidence="1" key="2">
    <citation type="journal article" date="2024" name="Plant">
        <title>Genomic evolution and insights into agronomic trait innovations of Sesamum species.</title>
        <authorList>
            <person name="Miao H."/>
            <person name="Wang L."/>
            <person name="Qu L."/>
            <person name="Liu H."/>
            <person name="Sun Y."/>
            <person name="Le M."/>
            <person name="Wang Q."/>
            <person name="Wei S."/>
            <person name="Zheng Y."/>
            <person name="Lin W."/>
            <person name="Duan Y."/>
            <person name="Cao H."/>
            <person name="Xiong S."/>
            <person name="Wang X."/>
            <person name="Wei L."/>
            <person name="Li C."/>
            <person name="Ma Q."/>
            <person name="Ju M."/>
            <person name="Zhao R."/>
            <person name="Li G."/>
            <person name="Mu C."/>
            <person name="Tian Q."/>
            <person name="Mei H."/>
            <person name="Zhang T."/>
            <person name="Gao T."/>
            <person name="Zhang H."/>
        </authorList>
    </citation>
    <scope>NUCLEOTIDE SEQUENCE</scope>
    <source>
        <strain evidence="1">G02</strain>
    </source>
</reference>
<reference evidence="1" key="1">
    <citation type="submission" date="2020-06" db="EMBL/GenBank/DDBJ databases">
        <authorList>
            <person name="Li T."/>
            <person name="Hu X."/>
            <person name="Zhang T."/>
            <person name="Song X."/>
            <person name="Zhang H."/>
            <person name="Dai N."/>
            <person name="Sheng W."/>
            <person name="Hou X."/>
            <person name="Wei L."/>
        </authorList>
    </citation>
    <scope>NUCLEOTIDE SEQUENCE</scope>
    <source>
        <strain evidence="1">G02</strain>
        <tissue evidence="1">Leaf</tissue>
    </source>
</reference>
<dbReference type="AlphaFoldDB" id="A0AAW2NQV8"/>
<accession>A0AAW2NQV8</accession>